<reference evidence="7 8" key="1">
    <citation type="submission" date="2019-08" db="EMBL/GenBank/DDBJ databases">
        <title>Hyperibacter terrae gen. nov., sp. nov. and Hyperibacter viscosus sp. nov., two new members in the family Rhodospirillaceae isolated from the rhizosphere of Hypericum perforatum.</title>
        <authorList>
            <person name="Noviana Z."/>
        </authorList>
    </citation>
    <scope>NUCLEOTIDE SEQUENCE [LARGE SCALE GENOMIC DNA]</scope>
    <source>
        <strain evidence="7 8">R5913</strain>
    </source>
</reference>
<feature type="transmembrane region" description="Helical" evidence="6">
    <location>
        <begin position="6"/>
        <end position="32"/>
    </location>
</feature>
<dbReference type="GO" id="GO:0015171">
    <property type="term" value="F:amino acid transmembrane transporter activity"/>
    <property type="evidence" value="ECO:0007669"/>
    <property type="project" value="TreeGrafter"/>
</dbReference>
<dbReference type="Proteomes" id="UP000326202">
    <property type="component" value="Chromosome"/>
</dbReference>
<comment type="subcellular location">
    <subcellularLocation>
        <location evidence="1">Cell membrane</location>
        <topology evidence="1">Multi-pass membrane protein</topology>
    </subcellularLocation>
</comment>
<dbReference type="RefSeq" id="WP_151176728.1">
    <property type="nucleotide sequence ID" value="NZ_CP042906.1"/>
</dbReference>
<dbReference type="GO" id="GO:0005886">
    <property type="term" value="C:plasma membrane"/>
    <property type="evidence" value="ECO:0007669"/>
    <property type="project" value="UniProtKB-SubCell"/>
</dbReference>
<dbReference type="KEGG" id="htq:FRZ44_16520"/>
<feature type="transmembrane region" description="Helical" evidence="6">
    <location>
        <begin position="108"/>
        <end position="141"/>
    </location>
</feature>
<keyword evidence="8" id="KW-1185">Reference proteome</keyword>
<dbReference type="OrthoDB" id="7874789at2"/>
<evidence type="ECO:0000256" key="2">
    <source>
        <dbReference type="ARBA" id="ARBA00022475"/>
    </source>
</evidence>
<dbReference type="PANTHER" id="PTHR30086:SF20">
    <property type="entry name" value="ARGININE EXPORTER PROTEIN ARGO-RELATED"/>
    <property type="match status" value="1"/>
</dbReference>
<protein>
    <submittedName>
        <fullName evidence="7">Lysine transporter LysE</fullName>
    </submittedName>
</protein>
<dbReference type="AlphaFoldDB" id="A0A5J6MG22"/>
<dbReference type="InterPro" id="IPR001123">
    <property type="entry name" value="LeuE-type"/>
</dbReference>
<evidence type="ECO:0000256" key="4">
    <source>
        <dbReference type="ARBA" id="ARBA00022989"/>
    </source>
</evidence>
<keyword evidence="5 6" id="KW-0472">Membrane</keyword>
<keyword evidence="2" id="KW-1003">Cell membrane</keyword>
<feature type="transmembrane region" description="Helical" evidence="6">
    <location>
        <begin position="78"/>
        <end position="96"/>
    </location>
</feature>
<feature type="transmembrane region" description="Helical" evidence="6">
    <location>
        <begin position="161"/>
        <end position="186"/>
    </location>
</feature>
<evidence type="ECO:0000256" key="1">
    <source>
        <dbReference type="ARBA" id="ARBA00004651"/>
    </source>
</evidence>
<gene>
    <name evidence="7" type="ORF">FRZ44_16520</name>
</gene>
<evidence type="ECO:0000313" key="7">
    <source>
        <dbReference type="EMBL" id="QEX16359.1"/>
    </source>
</evidence>
<evidence type="ECO:0000256" key="5">
    <source>
        <dbReference type="ARBA" id="ARBA00023136"/>
    </source>
</evidence>
<dbReference type="Pfam" id="PF01810">
    <property type="entry name" value="LysE"/>
    <property type="match status" value="1"/>
</dbReference>
<keyword evidence="3 6" id="KW-0812">Transmembrane</keyword>
<organism evidence="7 8">
    <name type="scientific">Hypericibacter terrae</name>
    <dbReference type="NCBI Taxonomy" id="2602015"/>
    <lineage>
        <taxon>Bacteria</taxon>
        <taxon>Pseudomonadati</taxon>
        <taxon>Pseudomonadota</taxon>
        <taxon>Alphaproteobacteria</taxon>
        <taxon>Rhodospirillales</taxon>
        <taxon>Dongiaceae</taxon>
        <taxon>Hypericibacter</taxon>
    </lineage>
</organism>
<feature type="transmembrane region" description="Helical" evidence="6">
    <location>
        <begin position="44"/>
        <end position="66"/>
    </location>
</feature>
<evidence type="ECO:0000256" key="6">
    <source>
        <dbReference type="SAM" id="Phobius"/>
    </source>
</evidence>
<feature type="transmembrane region" description="Helical" evidence="6">
    <location>
        <begin position="198"/>
        <end position="216"/>
    </location>
</feature>
<sequence length="224" mass="23721">MLDGFPGAFFVKGVLVGLAIAAPVGPTALILVRRTLARGWPAGLATGLGAGTADAIYGLVAVAGLSLIGDFLMAEREWLAFIGGVILVTLAIVSWRSHIADRIAEKSLTVVGLAGQFFSILVLTLANPMTLLSFVAVMVAIGALPEEGENLTTASAYDVHFVLQLVLGVLVGSVGWWFFLVALSLAMRKRLSQQWLHSFNRVCAVGLLLFGGYVLVEAVRWAVE</sequence>
<evidence type="ECO:0000256" key="3">
    <source>
        <dbReference type="ARBA" id="ARBA00022692"/>
    </source>
</evidence>
<keyword evidence="4 6" id="KW-1133">Transmembrane helix</keyword>
<dbReference type="PANTHER" id="PTHR30086">
    <property type="entry name" value="ARGININE EXPORTER PROTEIN ARGO"/>
    <property type="match status" value="1"/>
</dbReference>
<accession>A0A5J6MG22</accession>
<name>A0A5J6MG22_9PROT</name>
<evidence type="ECO:0000313" key="8">
    <source>
        <dbReference type="Proteomes" id="UP000326202"/>
    </source>
</evidence>
<dbReference type="EMBL" id="CP042906">
    <property type="protein sequence ID" value="QEX16359.1"/>
    <property type="molecule type" value="Genomic_DNA"/>
</dbReference>
<proteinExistence type="predicted"/>